<evidence type="ECO:0000313" key="5">
    <source>
        <dbReference type="EMBL" id="EDK31865.1"/>
    </source>
</evidence>
<keyword evidence="4" id="KW-0175">Coiled coil</keyword>
<dbReference type="HOGENOM" id="CLU_1237091_0_0_1"/>
<evidence type="ECO:0000256" key="2">
    <source>
        <dbReference type="ARBA" id="ARBA00022980"/>
    </source>
</evidence>
<dbReference type="PANTHER" id="PTHR14413:SF16">
    <property type="entry name" value="LARGE RIBOSOMAL SUBUNIT PROTEIN BL17M"/>
    <property type="match status" value="1"/>
</dbReference>
<accession>A4VE95</accession>
<dbReference type="EMDB" id="EMD-11032"/>
<evidence type="ECO:0000256" key="1">
    <source>
        <dbReference type="ARBA" id="ARBA00008777"/>
    </source>
</evidence>
<dbReference type="Gene3D" id="3.90.1030.10">
    <property type="entry name" value="Ribosomal protein L17"/>
    <property type="match status" value="1"/>
</dbReference>
<gene>
    <name evidence="5" type="ORF">TTHERM_00106969</name>
</gene>
<organism evidence="5 6">
    <name type="scientific">Tetrahymena thermophila (strain SB210)</name>
    <dbReference type="NCBI Taxonomy" id="312017"/>
    <lineage>
        <taxon>Eukaryota</taxon>
        <taxon>Sar</taxon>
        <taxon>Alveolata</taxon>
        <taxon>Ciliophora</taxon>
        <taxon>Intramacronucleata</taxon>
        <taxon>Oligohymenophorea</taxon>
        <taxon>Hymenostomatida</taxon>
        <taxon>Tetrahymenina</taxon>
        <taxon>Tetrahymenidae</taxon>
        <taxon>Tetrahymena</taxon>
    </lineage>
</organism>
<dbReference type="Proteomes" id="UP000009168">
    <property type="component" value="Unassembled WGS sequence"/>
</dbReference>
<dbReference type="GO" id="GO:0006412">
    <property type="term" value="P:translation"/>
    <property type="evidence" value="ECO:0007669"/>
    <property type="project" value="InterPro"/>
</dbReference>
<feature type="coiled-coil region" evidence="4">
    <location>
        <begin position="122"/>
        <end position="181"/>
    </location>
</feature>
<evidence type="ECO:0000313" key="6">
    <source>
        <dbReference type="Proteomes" id="UP000009168"/>
    </source>
</evidence>
<dbReference type="EMBL" id="GG662767">
    <property type="protein sequence ID" value="EDK31865.1"/>
    <property type="molecule type" value="Genomic_DNA"/>
</dbReference>
<dbReference type="Pfam" id="PF01196">
    <property type="entry name" value="Ribosomal_L17"/>
    <property type="match status" value="1"/>
</dbReference>
<protein>
    <submittedName>
        <fullName evidence="5">50S ribosomal protein L17</fullName>
    </submittedName>
</protein>
<dbReference type="eggNOG" id="KOG3280">
    <property type="taxonomic scope" value="Eukaryota"/>
</dbReference>
<dbReference type="GO" id="GO:0015934">
    <property type="term" value="C:large ribosomal subunit"/>
    <property type="evidence" value="ECO:0007669"/>
    <property type="project" value="TreeGrafter"/>
</dbReference>
<dbReference type="AlphaFoldDB" id="A4VE95"/>
<dbReference type="PANTHER" id="PTHR14413">
    <property type="entry name" value="RIBOSOMAL PROTEIN L17"/>
    <property type="match status" value="1"/>
</dbReference>
<comment type="similarity">
    <text evidence="1">Belongs to the bacterial ribosomal protein bL17 family.</text>
</comment>
<keyword evidence="2 5" id="KW-0689">Ribosomal protein</keyword>
<evidence type="ECO:0000256" key="4">
    <source>
        <dbReference type="SAM" id="Coils"/>
    </source>
</evidence>
<sequence length="237" mass="27650">MGGLANNGHKVYKLGRAHSQRFHLIRTQLTQLVMHERITTTKTKCKHLKPYAERLLLNAMRVAKTNSNQSRSFLQSFLTTSLARRKIVKEIAARLGDKNNNFINVRFLSERRKGDKAEMGYIEIKGNELENYEKSLEREQIEKGEVPDLKAFKEKVFKQERDFLALKLKEAEENINLKKLEDVVLLEKGKIDVAEFNRREKAAAATKAFFESKLKQVEHDLFICNKNKYDLIKYVTY</sequence>
<evidence type="ECO:0007829" key="7">
    <source>
        <dbReference type="PDB" id="6Z1P"/>
    </source>
</evidence>
<keyword evidence="6" id="KW-1185">Reference proteome</keyword>
<proteinExistence type="evidence at protein level"/>
<dbReference type="GeneID" id="7846591"/>
<dbReference type="OMA" id="KERWHLN"/>
<dbReference type="SUPFAM" id="SSF64263">
    <property type="entry name" value="Prokaryotic ribosomal protein L17"/>
    <property type="match status" value="1"/>
</dbReference>
<dbReference type="InterPro" id="IPR000456">
    <property type="entry name" value="Ribosomal_bL17"/>
</dbReference>
<dbReference type="InParanoid" id="A4VE95"/>
<dbReference type="KEGG" id="tet:TTHERM_00106969"/>
<dbReference type="OrthoDB" id="286337at2759"/>
<evidence type="ECO:0000256" key="3">
    <source>
        <dbReference type="ARBA" id="ARBA00023274"/>
    </source>
</evidence>
<name>A4VE95_TETTS</name>
<dbReference type="PDB" id="6Z1P">
    <property type="method" value="EM"/>
    <property type="resolution" value="3.70 A"/>
    <property type="chains" value="As=1-237"/>
</dbReference>
<reference evidence="7" key="2">
    <citation type="journal article" date="2020" name="Elife">
        <title>Ciliate mitoribosome illuminates evolutionary steps of mitochondrial translation.</title>
        <authorList>
            <person name="Tobiasson V."/>
            <person name="Amunts A."/>
        </authorList>
    </citation>
    <scope>STRUCTURE BY ELECTRON MICROSCOPY (3.70 ANGSTROMS)</scope>
</reference>
<dbReference type="InterPro" id="IPR036373">
    <property type="entry name" value="Ribosomal_bL17_sf"/>
</dbReference>
<keyword evidence="7" id="KW-0002">3D-structure</keyword>
<keyword evidence="3" id="KW-0687">Ribonucleoprotein</keyword>
<dbReference type="STRING" id="312017.A4VE95"/>
<reference evidence="6" key="1">
    <citation type="journal article" date="2006" name="PLoS Biol.">
        <title>Macronuclear genome sequence of the ciliate Tetrahymena thermophila, a model eukaryote.</title>
        <authorList>
            <person name="Eisen J.A."/>
            <person name="Coyne R.S."/>
            <person name="Wu M."/>
            <person name="Wu D."/>
            <person name="Thiagarajan M."/>
            <person name="Wortman J.R."/>
            <person name="Badger J.H."/>
            <person name="Ren Q."/>
            <person name="Amedeo P."/>
            <person name="Jones K.M."/>
            <person name="Tallon L.J."/>
            <person name="Delcher A.L."/>
            <person name="Salzberg S.L."/>
            <person name="Silva J.C."/>
            <person name="Haas B.J."/>
            <person name="Majoros W.H."/>
            <person name="Farzad M."/>
            <person name="Carlton J.M."/>
            <person name="Smith R.K. Jr."/>
            <person name="Garg J."/>
            <person name="Pearlman R.E."/>
            <person name="Karrer K.M."/>
            <person name="Sun L."/>
            <person name="Manning G."/>
            <person name="Elde N.C."/>
            <person name="Turkewitz A.P."/>
            <person name="Asai D.J."/>
            <person name="Wilkes D.E."/>
            <person name="Wang Y."/>
            <person name="Cai H."/>
            <person name="Collins K."/>
            <person name="Stewart B.A."/>
            <person name="Lee S.R."/>
            <person name="Wilamowska K."/>
            <person name="Weinberg Z."/>
            <person name="Ruzzo W.L."/>
            <person name="Wloga D."/>
            <person name="Gaertig J."/>
            <person name="Frankel J."/>
            <person name="Tsao C.-C."/>
            <person name="Gorovsky M.A."/>
            <person name="Keeling P.J."/>
            <person name="Waller R.F."/>
            <person name="Patron N.J."/>
            <person name="Cherry J.M."/>
            <person name="Stover N.A."/>
            <person name="Krieger C.J."/>
            <person name="del Toro C."/>
            <person name="Ryder H.F."/>
            <person name="Williamson S.C."/>
            <person name="Barbeau R.A."/>
            <person name="Hamilton E.P."/>
            <person name="Orias E."/>
        </authorList>
    </citation>
    <scope>NUCLEOTIDE SEQUENCE [LARGE SCALE GENOMIC DNA]</scope>
    <source>
        <strain evidence="6">SB210</strain>
    </source>
</reference>
<dbReference type="RefSeq" id="XP_001471263.1">
    <property type="nucleotide sequence ID" value="XM_001471213.2"/>
</dbReference>
<dbReference type="GO" id="GO:0003735">
    <property type="term" value="F:structural constituent of ribosome"/>
    <property type="evidence" value="ECO:0007669"/>
    <property type="project" value="InterPro"/>
</dbReference>